<dbReference type="AlphaFoldDB" id="C4XTX6"/>
<evidence type="ECO:0000313" key="1">
    <source>
        <dbReference type="EMBL" id="BAH73641.1"/>
    </source>
</evidence>
<accession>C4XTX6</accession>
<sequence>MHLHWCYKYFNTRVESLVMSPRTFRHDSRTLLVFRSNRLDDHHAPLPIIKGILPVGQTMLS</sequence>
<protein>
    <submittedName>
        <fullName evidence="1">Uncharacterized protein</fullName>
    </submittedName>
</protein>
<proteinExistence type="predicted"/>
<reference evidence="1 2" key="1">
    <citation type="journal article" date="2009" name="Genome Res.">
        <title>Whole genome sequence of Desulfovibrio magneticus strain RS-1 revealed common gene clusters in magnetotactic bacteria.</title>
        <authorList>
            <person name="Nakazawa H."/>
            <person name="Arakaki A."/>
            <person name="Narita-Yamada S."/>
            <person name="Yashiro I."/>
            <person name="Jinno K."/>
            <person name="Aoki N."/>
            <person name="Tsuruyama A."/>
            <person name="Okamura Y."/>
            <person name="Tanikawa S."/>
            <person name="Fujita N."/>
            <person name="Takeyama H."/>
            <person name="Matsunaga T."/>
        </authorList>
    </citation>
    <scope>NUCLEOTIDE SEQUENCE [LARGE SCALE GENOMIC DNA]</scope>
    <source>
        <strain evidence="2">ATCC 700980 / DSM 13731 / RS-1</strain>
    </source>
</reference>
<dbReference type="Proteomes" id="UP000009071">
    <property type="component" value="Chromosome"/>
</dbReference>
<gene>
    <name evidence="1" type="ordered locus">DMR_01500</name>
</gene>
<organism evidence="1 2">
    <name type="scientific">Solidesulfovibrio magneticus (strain ATCC 700980 / DSM 13731 / RS-1)</name>
    <name type="common">Desulfovibrio magneticus</name>
    <dbReference type="NCBI Taxonomy" id="573370"/>
    <lineage>
        <taxon>Bacteria</taxon>
        <taxon>Pseudomonadati</taxon>
        <taxon>Thermodesulfobacteriota</taxon>
        <taxon>Desulfovibrionia</taxon>
        <taxon>Desulfovibrionales</taxon>
        <taxon>Desulfovibrionaceae</taxon>
        <taxon>Solidesulfovibrio</taxon>
    </lineage>
</organism>
<dbReference type="HOGENOM" id="CLU_2914967_0_0_7"/>
<dbReference type="KEGG" id="dma:DMR_01500"/>
<name>C4XTX6_SOLM1</name>
<keyword evidence="2" id="KW-1185">Reference proteome</keyword>
<dbReference type="EMBL" id="AP010904">
    <property type="protein sequence ID" value="BAH73641.1"/>
    <property type="molecule type" value="Genomic_DNA"/>
</dbReference>
<evidence type="ECO:0000313" key="2">
    <source>
        <dbReference type="Proteomes" id="UP000009071"/>
    </source>
</evidence>